<organism evidence="1 2">
    <name type="scientific">Ampelomyces quisqualis</name>
    <name type="common">Powdery mildew agent</name>
    <dbReference type="NCBI Taxonomy" id="50730"/>
    <lineage>
        <taxon>Eukaryota</taxon>
        <taxon>Fungi</taxon>
        <taxon>Dikarya</taxon>
        <taxon>Ascomycota</taxon>
        <taxon>Pezizomycotina</taxon>
        <taxon>Dothideomycetes</taxon>
        <taxon>Pleosporomycetidae</taxon>
        <taxon>Pleosporales</taxon>
        <taxon>Pleosporineae</taxon>
        <taxon>Phaeosphaeriaceae</taxon>
        <taxon>Ampelomyces</taxon>
    </lineage>
</organism>
<feature type="non-terminal residue" evidence="1">
    <location>
        <position position="198"/>
    </location>
</feature>
<name>A0A6A5QDD5_AMPQU</name>
<reference evidence="1" key="1">
    <citation type="journal article" date="2020" name="Stud. Mycol.">
        <title>101 Dothideomycetes genomes: a test case for predicting lifestyles and emergence of pathogens.</title>
        <authorList>
            <person name="Haridas S."/>
            <person name="Albert R."/>
            <person name="Binder M."/>
            <person name="Bloem J."/>
            <person name="Labutti K."/>
            <person name="Salamov A."/>
            <person name="Andreopoulos B."/>
            <person name="Baker S."/>
            <person name="Barry K."/>
            <person name="Bills G."/>
            <person name="Bluhm B."/>
            <person name="Cannon C."/>
            <person name="Castanera R."/>
            <person name="Culley D."/>
            <person name="Daum C."/>
            <person name="Ezra D."/>
            <person name="Gonzalez J."/>
            <person name="Henrissat B."/>
            <person name="Kuo A."/>
            <person name="Liang C."/>
            <person name="Lipzen A."/>
            <person name="Lutzoni F."/>
            <person name="Magnuson J."/>
            <person name="Mondo S."/>
            <person name="Nolan M."/>
            <person name="Ohm R."/>
            <person name="Pangilinan J."/>
            <person name="Park H.-J."/>
            <person name="Ramirez L."/>
            <person name="Alfaro M."/>
            <person name="Sun H."/>
            <person name="Tritt A."/>
            <person name="Yoshinaga Y."/>
            <person name="Zwiers L.-H."/>
            <person name="Turgeon B."/>
            <person name="Goodwin S."/>
            <person name="Spatafora J."/>
            <person name="Crous P."/>
            <person name="Grigoriev I."/>
        </authorList>
    </citation>
    <scope>NUCLEOTIDE SEQUENCE</scope>
    <source>
        <strain evidence="1">HMLAC05119</strain>
    </source>
</reference>
<evidence type="ECO:0000313" key="1">
    <source>
        <dbReference type="EMBL" id="KAF1913369.1"/>
    </source>
</evidence>
<dbReference type="OrthoDB" id="2823490at2759"/>
<evidence type="ECO:0000313" key="2">
    <source>
        <dbReference type="Proteomes" id="UP000800096"/>
    </source>
</evidence>
<protein>
    <submittedName>
        <fullName evidence="1">Uncharacterized protein</fullName>
    </submittedName>
</protein>
<dbReference type="EMBL" id="ML979139">
    <property type="protein sequence ID" value="KAF1913369.1"/>
    <property type="molecule type" value="Genomic_DNA"/>
</dbReference>
<gene>
    <name evidence="1" type="ORF">BDU57DRAFT_409559</name>
</gene>
<dbReference type="Proteomes" id="UP000800096">
    <property type="component" value="Unassembled WGS sequence"/>
</dbReference>
<keyword evidence="2" id="KW-1185">Reference proteome</keyword>
<proteinExistence type="predicted"/>
<sequence length="198" mass="22280">MPQLFDLPFELRELIYMSLITWERPLPQFEEATTAKNFHHGVGSRGIGIGSDDVLQRPNSTCASILAATRRLNKEMTQTIDRARRRGLLVARIDCIPNGGFHQFTWLSLPLVTSTCRTSKEKVVSGWIPSLPVLGKLLVASHLHTLVVCATTKIEHLQIDIRPSEIDVDRAQRIRQQGRRIGTAVCAALSRVCEFQRQ</sequence>
<accession>A0A6A5QDD5</accession>
<dbReference type="AlphaFoldDB" id="A0A6A5QDD5"/>